<proteinExistence type="predicted"/>
<dbReference type="PANTHER" id="PTHR35385">
    <property type="entry name" value="PROTEIN B, PUTATIVE-RELATED-RELATED"/>
    <property type="match status" value="1"/>
</dbReference>
<feature type="region of interest" description="Disordered" evidence="1">
    <location>
        <begin position="166"/>
        <end position="212"/>
    </location>
</feature>
<feature type="compositionally biased region" description="Polar residues" evidence="1">
    <location>
        <begin position="188"/>
        <end position="212"/>
    </location>
</feature>
<reference evidence="5 6" key="1">
    <citation type="submission" date="2015-01" db="EMBL/GenBank/DDBJ databases">
        <title>Evolution of Trichinella species and genotypes.</title>
        <authorList>
            <person name="Korhonen P.K."/>
            <person name="Edoardo P."/>
            <person name="Giuseppe L.R."/>
            <person name="Gasser R.B."/>
        </authorList>
    </citation>
    <scope>NUCLEOTIDE SEQUENCE [LARGE SCALE GENOMIC DNA]</scope>
    <source>
        <strain evidence="2">ISS13</strain>
        <strain evidence="4">ISS176</strain>
        <strain evidence="3">ISS588</strain>
    </source>
</reference>
<dbReference type="EMBL" id="JYDR01000023">
    <property type="protein sequence ID" value="KRY74719.1"/>
    <property type="molecule type" value="Genomic_DNA"/>
</dbReference>
<organism evidence="2 5">
    <name type="scientific">Trichinella pseudospiralis</name>
    <name type="common">Parasitic roundworm</name>
    <dbReference type="NCBI Taxonomy" id="6337"/>
    <lineage>
        <taxon>Eukaryota</taxon>
        <taxon>Metazoa</taxon>
        <taxon>Ecdysozoa</taxon>
        <taxon>Nematoda</taxon>
        <taxon>Enoplea</taxon>
        <taxon>Dorylaimia</taxon>
        <taxon>Trichinellida</taxon>
        <taxon>Trichinellidae</taxon>
        <taxon>Trichinella</taxon>
    </lineage>
</organism>
<sequence length="456" mass="52807">MTESEQYLLGRLASSSLTRPNFTQQPVIIRNQFPNVSVLSQNNARFAVVSKPILFHVATTNNNNRRNTGNYSQFQKKNLHRPNAAGNVLVKNKVPLGTKSKTNKLIRIAPNNRQAGISPRVLFGISENFRTTRCNNVQNSAPSPSSIRKADQPFKKLTAFTIKNHPVKQSPQLLDAGPQEAAPPPKLNENQLSPTTNAVSTPSCNDVENETNNSNKEIKQYKNINGCNVLSELIYFHFEKNNLPKLLRSVLPKNFDYHVVKYRIRDKHSFDAKIRLKANTKFSLMEWLREFELLSNTIYHSQQVYKNIERYAYHERFRCEMSRIHRAKRADKGKRLLRTNCKAAIDVKLLSDYKHDVHKKIGMVGEVNIHFLHDHSELPAIAPIQLIKNEFFNYYQKMISPTTAKRNFCQYHQKEIKEYMLAAPRLQTIRCWYRNWNQQSNTTTAIIQKHTNKYSN</sequence>
<dbReference type="EMBL" id="JYDV01000078">
    <property type="protein sequence ID" value="KRZ36122.1"/>
    <property type="molecule type" value="Genomic_DNA"/>
</dbReference>
<name>A0A0V1ELK9_TRIPS</name>
<evidence type="ECO:0000313" key="2">
    <source>
        <dbReference type="EMBL" id="KRY74719.1"/>
    </source>
</evidence>
<accession>A0A0V1ELK9</accession>
<evidence type="ECO:0000256" key="1">
    <source>
        <dbReference type="SAM" id="MobiDB-lite"/>
    </source>
</evidence>
<evidence type="ECO:0000313" key="3">
    <source>
        <dbReference type="EMBL" id="KRZ26189.1"/>
    </source>
</evidence>
<dbReference type="EMBL" id="JYDS01000089">
    <property type="protein sequence ID" value="KRZ26189.1"/>
    <property type="molecule type" value="Genomic_DNA"/>
</dbReference>
<dbReference type="AlphaFoldDB" id="A0A0V1ELK9"/>
<dbReference type="Proteomes" id="UP000054632">
    <property type="component" value="Unassembled WGS sequence"/>
</dbReference>
<evidence type="ECO:0000313" key="4">
    <source>
        <dbReference type="EMBL" id="KRZ36122.1"/>
    </source>
</evidence>
<dbReference type="Proteomes" id="UP000054826">
    <property type="component" value="Unassembled WGS sequence"/>
</dbReference>
<protein>
    <submittedName>
        <fullName evidence="2">Uncharacterized protein</fullName>
    </submittedName>
</protein>
<comment type="caution">
    <text evidence="2">The sequence shown here is derived from an EMBL/GenBank/DDBJ whole genome shotgun (WGS) entry which is preliminary data.</text>
</comment>
<evidence type="ECO:0000313" key="6">
    <source>
        <dbReference type="Proteomes" id="UP000054805"/>
    </source>
</evidence>
<evidence type="ECO:0000313" key="5">
    <source>
        <dbReference type="Proteomes" id="UP000054632"/>
    </source>
</evidence>
<gene>
    <name evidence="2" type="ORF">T4A_9473</name>
    <name evidence="3" type="ORF">T4B_4684</name>
    <name evidence="4" type="ORF">T4C_3371</name>
</gene>
<dbReference type="PANTHER" id="PTHR35385:SF2">
    <property type="entry name" value="PROTEIN B, PUTATIVE-RELATED"/>
    <property type="match status" value="1"/>
</dbReference>
<dbReference type="Proteomes" id="UP000054805">
    <property type="component" value="Unassembled WGS sequence"/>
</dbReference>
<keyword evidence="6" id="KW-1185">Reference proteome</keyword>